<dbReference type="Proteomes" id="UP000824998">
    <property type="component" value="Unassembled WGS sequence"/>
</dbReference>
<proteinExistence type="predicted"/>
<organism evidence="3 4">
    <name type="scientific">Amylocarpus encephaloides</name>
    <dbReference type="NCBI Taxonomy" id="45428"/>
    <lineage>
        <taxon>Eukaryota</taxon>
        <taxon>Fungi</taxon>
        <taxon>Dikarya</taxon>
        <taxon>Ascomycota</taxon>
        <taxon>Pezizomycotina</taxon>
        <taxon>Leotiomycetes</taxon>
        <taxon>Helotiales</taxon>
        <taxon>Helotiales incertae sedis</taxon>
        <taxon>Amylocarpus</taxon>
    </lineage>
</organism>
<reference evidence="3" key="1">
    <citation type="journal article" date="2021" name="IMA Fungus">
        <title>Genomic characterization of three marine fungi, including Emericellopsis atlantica sp. nov. with signatures of a generalist lifestyle and marine biomass degradation.</title>
        <authorList>
            <person name="Hagestad O.C."/>
            <person name="Hou L."/>
            <person name="Andersen J.H."/>
            <person name="Hansen E.H."/>
            <person name="Altermark B."/>
            <person name="Li C."/>
            <person name="Kuhnert E."/>
            <person name="Cox R.J."/>
            <person name="Crous P.W."/>
            <person name="Spatafora J.W."/>
            <person name="Lail K."/>
            <person name="Amirebrahimi M."/>
            <person name="Lipzen A."/>
            <person name="Pangilinan J."/>
            <person name="Andreopoulos W."/>
            <person name="Hayes R.D."/>
            <person name="Ng V."/>
            <person name="Grigoriev I.V."/>
            <person name="Jackson S.A."/>
            <person name="Sutton T.D.S."/>
            <person name="Dobson A.D.W."/>
            <person name="Rama T."/>
        </authorList>
    </citation>
    <scope>NUCLEOTIDE SEQUENCE</scope>
    <source>
        <strain evidence="3">TRa018bII</strain>
    </source>
</reference>
<dbReference type="PANTHER" id="PTHR35910:SF6">
    <property type="entry name" value="2EXR DOMAIN-CONTAINING PROTEIN"/>
    <property type="match status" value="1"/>
</dbReference>
<dbReference type="PANTHER" id="PTHR35910">
    <property type="entry name" value="2EXR DOMAIN-CONTAINING PROTEIN"/>
    <property type="match status" value="1"/>
</dbReference>
<dbReference type="InterPro" id="IPR045518">
    <property type="entry name" value="2EXR"/>
</dbReference>
<dbReference type="AlphaFoldDB" id="A0A9P8C2N4"/>
<evidence type="ECO:0000313" key="4">
    <source>
        <dbReference type="Proteomes" id="UP000824998"/>
    </source>
</evidence>
<feature type="region of interest" description="Disordered" evidence="1">
    <location>
        <begin position="20"/>
        <end position="45"/>
    </location>
</feature>
<dbReference type="Pfam" id="PF20150">
    <property type="entry name" value="2EXR"/>
    <property type="match status" value="1"/>
</dbReference>
<comment type="caution">
    <text evidence="3">The sequence shown here is derived from an EMBL/GenBank/DDBJ whole genome shotgun (WGS) entry which is preliminary data.</text>
</comment>
<protein>
    <recommendedName>
        <fullName evidence="2">2EXR domain-containing protein</fullName>
    </recommendedName>
</protein>
<accession>A0A9P8C2N4</accession>
<sequence>MARPPPGPVTSCPALLHQAEPRAQRPDDDECMNNSAISSEEDSKGAATDLACEDYELSEFTYFPQLPAELRLAIWKFAIEGIGGRLINPRHAPADAPGVFQACHESRAEMTRRGWYQNVCLIQRFAKDGASGKNHKDFTHSEQVCFDASQRHSERPYIRFARQIPVSFVRDVLVSTPANKDEAFGLCGISGYLQEILVGQQPLPWKMVKRLAVVFWRCFNLLPHVAHFRDYFILLWQAIESIYPALEEFIFVCNARWEASEDDNFQDGFSNSTCEYIFDEALKDLKMQQAQGRFKGLKLTRAVLLPDGCWTASRYKLHPMDSCNQEVYSGIRID</sequence>
<evidence type="ECO:0000313" key="3">
    <source>
        <dbReference type="EMBL" id="KAG9230146.1"/>
    </source>
</evidence>
<dbReference type="EMBL" id="MU251697">
    <property type="protein sequence ID" value="KAG9230146.1"/>
    <property type="molecule type" value="Genomic_DNA"/>
</dbReference>
<feature type="domain" description="2EXR" evidence="2">
    <location>
        <begin position="60"/>
        <end position="117"/>
    </location>
</feature>
<evidence type="ECO:0000259" key="2">
    <source>
        <dbReference type="Pfam" id="PF20150"/>
    </source>
</evidence>
<name>A0A9P8C2N4_9HELO</name>
<keyword evidence="4" id="KW-1185">Reference proteome</keyword>
<evidence type="ECO:0000256" key="1">
    <source>
        <dbReference type="SAM" id="MobiDB-lite"/>
    </source>
</evidence>
<dbReference type="OrthoDB" id="3476658at2759"/>
<gene>
    <name evidence="3" type="ORF">BJ875DRAFT_488255</name>
</gene>